<dbReference type="RefSeq" id="WP_169455254.1">
    <property type="nucleotide sequence ID" value="NZ_CP051774.1"/>
</dbReference>
<keyword evidence="2" id="KW-1185">Reference proteome</keyword>
<evidence type="ECO:0000313" key="1">
    <source>
        <dbReference type="EMBL" id="QJE96854.1"/>
    </source>
</evidence>
<reference evidence="1 2" key="1">
    <citation type="submission" date="2020-04" db="EMBL/GenBank/DDBJ databases">
        <title>Luteolibacter sp. G-1-1-1 isolated from soil.</title>
        <authorList>
            <person name="Dahal R.H."/>
        </authorList>
    </citation>
    <scope>NUCLEOTIDE SEQUENCE [LARGE SCALE GENOMIC DNA]</scope>
    <source>
        <strain evidence="1 2">G-1-1-1</strain>
    </source>
</reference>
<sequence length="231" mass="25024">MLASLAKPLVDPATLEVIALNYYRLSPAGFSEFLADLPATQRRQAVRATAFNVLLEMQGQGTKGEFPSAFFMGNNENDQSLVGELVNHGGGPKSSKQFTVWLEQLDETGMSSISPEVCEAFAAASGKEAKQIWTDARETFSEEEKAGLLKGIAKSDPSEACRLAAEQFRGKGPFPELLNGWLEANSMEASAWVTKDCRADMKEDANAAVADWLEAKGDVAAAKEWRSAARK</sequence>
<gene>
    <name evidence="1" type="ORF">HHL09_14025</name>
</gene>
<dbReference type="EMBL" id="CP051774">
    <property type="protein sequence ID" value="QJE96854.1"/>
    <property type="molecule type" value="Genomic_DNA"/>
</dbReference>
<organism evidence="1 2">
    <name type="scientific">Luteolibacter luteus</name>
    <dbReference type="NCBI Taxonomy" id="2728835"/>
    <lineage>
        <taxon>Bacteria</taxon>
        <taxon>Pseudomonadati</taxon>
        <taxon>Verrucomicrobiota</taxon>
        <taxon>Verrucomicrobiia</taxon>
        <taxon>Verrucomicrobiales</taxon>
        <taxon>Verrucomicrobiaceae</taxon>
        <taxon>Luteolibacter</taxon>
    </lineage>
</organism>
<proteinExistence type="predicted"/>
<protein>
    <recommendedName>
        <fullName evidence="3">ERAP1-like C-terminal domain-containing protein</fullName>
    </recommendedName>
</protein>
<evidence type="ECO:0000313" key="2">
    <source>
        <dbReference type="Proteomes" id="UP000501812"/>
    </source>
</evidence>
<accession>A0A858RK29</accession>
<name>A0A858RK29_9BACT</name>
<dbReference type="AlphaFoldDB" id="A0A858RK29"/>
<dbReference type="KEGG" id="luo:HHL09_14025"/>
<evidence type="ECO:0008006" key="3">
    <source>
        <dbReference type="Google" id="ProtNLM"/>
    </source>
</evidence>
<dbReference type="Proteomes" id="UP000501812">
    <property type="component" value="Chromosome"/>
</dbReference>